<organism evidence="3 4">
    <name type="scientific">Flavobacterium frigidarium</name>
    <dbReference type="NCBI Taxonomy" id="99286"/>
    <lineage>
        <taxon>Bacteria</taxon>
        <taxon>Pseudomonadati</taxon>
        <taxon>Bacteroidota</taxon>
        <taxon>Flavobacteriia</taxon>
        <taxon>Flavobacteriales</taxon>
        <taxon>Flavobacteriaceae</taxon>
        <taxon>Flavobacterium</taxon>
    </lineage>
</organism>
<evidence type="ECO:0000313" key="4">
    <source>
        <dbReference type="Proteomes" id="UP001568894"/>
    </source>
</evidence>
<dbReference type="EMBL" id="JASMRN010000007">
    <property type="protein sequence ID" value="MEZ7515537.1"/>
    <property type="molecule type" value="Genomic_DNA"/>
</dbReference>
<gene>
    <name evidence="3" type="ORF">QO192_09625</name>
</gene>
<keyword evidence="1" id="KW-0472">Membrane</keyword>
<dbReference type="SUPFAM" id="SSF51735">
    <property type="entry name" value="NAD(P)-binding Rossmann-fold domains"/>
    <property type="match status" value="1"/>
</dbReference>
<evidence type="ECO:0000259" key="2">
    <source>
        <dbReference type="Pfam" id="PF01370"/>
    </source>
</evidence>
<feature type="domain" description="NAD-dependent epimerase/dehydratase" evidence="2">
    <location>
        <begin position="2"/>
        <end position="237"/>
    </location>
</feature>
<dbReference type="InterPro" id="IPR001509">
    <property type="entry name" value="Epimerase_deHydtase"/>
</dbReference>
<protein>
    <submittedName>
        <fullName evidence="3">NAD-dependent epimerase/dehydratase family protein</fullName>
    </submittedName>
</protein>
<name>A0ABV4KF36_9FLAO</name>
<dbReference type="PANTHER" id="PTHR48079">
    <property type="entry name" value="PROTEIN YEEZ"/>
    <property type="match status" value="1"/>
</dbReference>
<dbReference type="PANTHER" id="PTHR48079:SF6">
    <property type="entry name" value="NAD(P)-BINDING DOMAIN-CONTAINING PROTEIN-RELATED"/>
    <property type="match status" value="1"/>
</dbReference>
<feature type="transmembrane region" description="Helical" evidence="1">
    <location>
        <begin position="206"/>
        <end position="230"/>
    </location>
</feature>
<accession>A0ABV4KF36</accession>
<keyword evidence="1" id="KW-0812">Transmembrane</keyword>
<evidence type="ECO:0000256" key="1">
    <source>
        <dbReference type="SAM" id="Phobius"/>
    </source>
</evidence>
<keyword evidence="4" id="KW-1185">Reference proteome</keyword>
<comment type="caution">
    <text evidence="3">The sequence shown here is derived from an EMBL/GenBank/DDBJ whole genome shotgun (WGS) entry which is preliminary data.</text>
</comment>
<dbReference type="InterPro" id="IPR051783">
    <property type="entry name" value="NAD(P)-dependent_oxidoreduct"/>
</dbReference>
<dbReference type="Pfam" id="PF01370">
    <property type="entry name" value="Epimerase"/>
    <property type="match status" value="1"/>
</dbReference>
<dbReference type="Proteomes" id="UP001568894">
    <property type="component" value="Unassembled WGS sequence"/>
</dbReference>
<keyword evidence="1" id="KW-1133">Transmembrane helix</keyword>
<reference evidence="3 4" key="1">
    <citation type="submission" date="2023-05" db="EMBL/GenBank/DDBJ databases">
        <title>Adaptations of aquatic viruses from atmosphere-close ecosystems of the Central Arctic Ocean.</title>
        <authorList>
            <person name="Rahlff J."/>
            <person name="Holmfeldt K."/>
        </authorList>
    </citation>
    <scope>NUCLEOTIDE SEQUENCE [LARGE SCALE GENOMIC DNA]</scope>
    <source>
        <strain evidence="3 4">Arc14</strain>
    </source>
</reference>
<proteinExistence type="predicted"/>
<dbReference type="Gene3D" id="3.40.50.720">
    <property type="entry name" value="NAD(P)-binding Rossmann-like Domain"/>
    <property type="match status" value="1"/>
</dbReference>
<dbReference type="InterPro" id="IPR036291">
    <property type="entry name" value="NAD(P)-bd_dom_sf"/>
</dbReference>
<sequence length="333" mass="37433">MILITGGTGLVGSHILLHLIESKNLRNGQIRAIYRDTDSIQKTKNLFAHYNKSTLFEAIEWFRADVTNVPLLEKAFEGIDCVYHCAAIISFDQKDEDKMRKINIEGTANIVNLSIANKITKLCYISSTAALGDLAPNETEVTEESQWNPDRSHNDYAISKYGAEMEIWRGQQEGLDVIIVNPGVIIGPGFTDQGSGLLFKRVKKGLAFYTTGITGFIAVTDVAYSCVYLMESEYKNEKYILIAENNSYKNILSAIADNLKVKRPSIAVNPIVLEVLWRLDLAVSFVFRKKRGFTKATARGAYSQVIFSNEKIKKALDKPLQNIEDYIKNNRFL</sequence>
<dbReference type="RefSeq" id="WP_371569990.1">
    <property type="nucleotide sequence ID" value="NZ_JASMRN010000007.1"/>
</dbReference>
<evidence type="ECO:0000313" key="3">
    <source>
        <dbReference type="EMBL" id="MEZ7515537.1"/>
    </source>
</evidence>